<dbReference type="eggNOG" id="KOG3707">
    <property type="taxonomic scope" value="Eukaryota"/>
</dbReference>
<evidence type="ECO:0000259" key="2">
    <source>
        <dbReference type="Pfam" id="PF14648"/>
    </source>
</evidence>
<dbReference type="GO" id="GO:0005802">
    <property type="term" value="C:trans-Golgi network"/>
    <property type="evidence" value="ECO:0007669"/>
    <property type="project" value="TreeGrafter"/>
</dbReference>
<reference evidence="3 4" key="1">
    <citation type="journal article" date="2011" name="Nature">
        <title>Genome sequencing reveals insights into physiology and longevity of the naked mole rat.</title>
        <authorList>
            <person name="Kim E.B."/>
            <person name="Fang X."/>
            <person name="Fushan A.A."/>
            <person name="Huang Z."/>
            <person name="Lobanov A.V."/>
            <person name="Han L."/>
            <person name="Marino S.M."/>
            <person name="Sun X."/>
            <person name="Turanov A.A."/>
            <person name="Yang P."/>
            <person name="Yim S.H."/>
            <person name="Zhao X."/>
            <person name="Kasaikina M.V."/>
            <person name="Stoletzki N."/>
            <person name="Peng C."/>
            <person name="Polak P."/>
            <person name="Xiong Z."/>
            <person name="Kiezun A."/>
            <person name="Zhu Y."/>
            <person name="Chen Y."/>
            <person name="Kryukov G.V."/>
            <person name="Zhang Q."/>
            <person name="Peshkin L."/>
            <person name="Yang L."/>
            <person name="Bronson R.T."/>
            <person name="Buffenstein R."/>
            <person name="Wang B."/>
            <person name="Han C."/>
            <person name="Li Q."/>
            <person name="Chen L."/>
            <person name="Zhao W."/>
            <person name="Sunyaev S.R."/>
            <person name="Park T.J."/>
            <person name="Zhang G."/>
            <person name="Wang J."/>
            <person name="Gladyshev V.N."/>
        </authorList>
    </citation>
    <scope>NUCLEOTIDE SEQUENCE [LARGE SCALE GENOMIC DNA]</scope>
</reference>
<dbReference type="STRING" id="10181.G5AMW3"/>
<feature type="domain" description="FAM91 C-terminal" evidence="2">
    <location>
        <begin position="1"/>
        <end position="257"/>
    </location>
</feature>
<dbReference type="EMBL" id="JH166100">
    <property type="protein sequence ID" value="EHA98373.1"/>
    <property type="molecule type" value="Genomic_DNA"/>
</dbReference>
<organism evidence="3 4">
    <name type="scientific">Heterocephalus glaber</name>
    <name type="common">Naked mole rat</name>
    <dbReference type="NCBI Taxonomy" id="10181"/>
    <lineage>
        <taxon>Eukaryota</taxon>
        <taxon>Metazoa</taxon>
        <taxon>Chordata</taxon>
        <taxon>Craniata</taxon>
        <taxon>Vertebrata</taxon>
        <taxon>Euteleostomi</taxon>
        <taxon>Mammalia</taxon>
        <taxon>Eutheria</taxon>
        <taxon>Euarchontoglires</taxon>
        <taxon>Glires</taxon>
        <taxon>Rodentia</taxon>
        <taxon>Hystricomorpha</taxon>
        <taxon>Bathyergidae</taxon>
        <taxon>Heterocephalus</taxon>
    </lineage>
</organism>
<comment type="similarity">
    <text evidence="1">Belongs to the FAM91 family.</text>
</comment>
<proteinExistence type="inferred from homology"/>
<dbReference type="GO" id="GO:0006886">
    <property type="term" value="P:intracellular protein transport"/>
    <property type="evidence" value="ECO:0007669"/>
    <property type="project" value="TreeGrafter"/>
</dbReference>
<evidence type="ECO:0000256" key="1">
    <source>
        <dbReference type="ARBA" id="ARBA00010319"/>
    </source>
</evidence>
<gene>
    <name evidence="3" type="ORF">GW7_07951</name>
</gene>
<evidence type="ECO:0000313" key="3">
    <source>
        <dbReference type="EMBL" id="EHA98373.1"/>
    </source>
</evidence>
<accession>G5AMW3</accession>
<name>G5AMW3_HETGA</name>
<dbReference type="InterPro" id="IPR028097">
    <property type="entry name" value="FAM91_C_dom"/>
</dbReference>
<dbReference type="PANTHER" id="PTHR28441:SF2">
    <property type="entry name" value="PROTEIN FAM91A1"/>
    <property type="match status" value="1"/>
</dbReference>
<protein>
    <submittedName>
        <fullName evidence="3">Protein FAM91A1</fullName>
    </submittedName>
</protein>
<sequence length="258" mass="28872">MFEVAKLSDESLDSFLIELEKVQSTGEGEAQRYLDHALTLLNTILFLHHNKDVVAQTAQPDQPNYGFPLDLLCCESLLDLDPATCSSVLNKNYMLLVSMAPLTNEIWPISSCTPQHMGPAIPEVSSVWFKLYIYHITGQRPLSLLLSKGTRLQKLPDIFQGYDHLLIMSWGHDPGVVPTSKVLTMLNDALTHATVLIRGYGLYGIGETVHVPFPFDEIELQGEFTWVSMGVYKALQTLRDKVDLQHFCGYVTMLNASS</sequence>
<dbReference type="AlphaFoldDB" id="G5AMW3"/>
<dbReference type="InParanoid" id="G5AMW3"/>
<dbReference type="PANTHER" id="PTHR28441">
    <property type="entry name" value="PROTEIN FAM91A1"/>
    <property type="match status" value="1"/>
</dbReference>
<dbReference type="Pfam" id="PF14648">
    <property type="entry name" value="FAM91_C"/>
    <property type="match status" value="1"/>
</dbReference>
<dbReference type="InterPro" id="IPR039199">
    <property type="entry name" value="FAM91"/>
</dbReference>
<dbReference type="GO" id="GO:0031410">
    <property type="term" value="C:cytoplasmic vesicle"/>
    <property type="evidence" value="ECO:0007669"/>
    <property type="project" value="TreeGrafter"/>
</dbReference>
<dbReference type="Proteomes" id="UP000006813">
    <property type="component" value="Unassembled WGS sequence"/>
</dbReference>
<dbReference type="GO" id="GO:0099041">
    <property type="term" value="P:vesicle tethering to Golgi"/>
    <property type="evidence" value="ECO:0007669"/>
    <property type="project" value="TreeGrafter"/>
</dbReference>
<evidence type="ECO:0000313" key="4">
    <source>
        <dbReference type="Proteomes" id="UP000006813"/>
    </source>
</evidence>